<evidence type="ECO:0000259" key="8">
    <source>
        <dbReference type="Pfam" id="PF04545"/>
    </source>
</evidence>
<dbReference type="GO" id="GO:0016987">
    <property type="term" value="F:sigma factor activity"/>
    <property type="evidence" value="ECO:0007669"/>
    <property type="project" value="UniProtKB-KW"/>
</dbReference>
<evidence type="ECO:0000256" key="4">
    <source>
        <dbReference type="ARBA" id="ARBA00023125"/>
    </source>
</evidence>
<feature type="domain" description="RNA polymerase sigma-70 region 4" evidence="8">
    <location>
        <begin position="162"/>
        <end position="210"/>
    </location>
</feature>
<feature type="domain" description="RNA polymerase sigma-70 region 2" evidence="7">
    <location>
        <begin position="64"/>
        <end position="126"/>
    </location>
</feature>
<evidence type="ECO:0000313" key="9">
    <source>
        <dbReference type="EMBL" id="RAX40391.1"/>
    </source>
</evidence>
<evidence type="ECO:0000313" key="10">
    <source>
        <dbReference type="Proteomes" id="UP000251205"/>
    </source>
</evidence>
<dbReference type="InterPro" id="IPR013324">
    <property type="entry name" value="RNA_pol_sigma_r3/r4-like"/>
</dbReference>
<dbReference type="Gene3D" id="1.10.10.10">
    <property type="entry name" value="Winged helix-like DNA-binding domain superfamily/Winged helix DNA-binding domain"/>
    <property type="match status" value="1"/>
</dbReference>
<dbReference type="EMBL" id="QMKK01000042">
    <property type="protein sequence ID" value="RAX40391.1"/>
    <property type="molecule type" value="Genomic_DNA"/>
</dbReference>
<dbReference type="InterPro" id="IPR013325">
    <property type="entry name" value="RNA_pol_sigma_r2"/>
</dbReference>
<dbReference type="PANTHER" id="PTHR43133">
    <property type="entry name" value="RNA POLYMERASE ECF-TYPE SIGMA FACTO"/>
    <property type="match status" value="1"/>
</dbReference>
<comment type="similarity">
    <text evidence="1 6">Belongs to the sigma-70 factor family. ECF subfamily.</text>
</comment>
<gene>
    <name evidence="9" type="ORF">DQ393_17415</name>
</gene>
<dbReference type="SUPFAM" id="SSF88946">
    <property type="entry name" value="Sigma2 domain of RNA polymerase sigma factors"/>
    <property type="match status" value="1"/>
</dbReference>
<dbReference type="InterPro" id="IPR007627">
    <property type="entry name" value="RNA_pol_sigma70_r2"/>
</dbReference>
<dbReference type="PANTHER" id="PTHR43133:SF62">
    <property type="entry name" value="RNA POLYMERASE SIGMA FACTOR SIGZ"/>
    <property type="match status" value="1"/>
</dbReference>
<dbReference type="CDD" id="cd06171">
    <property type="entry name" value="Sigma70_r4"/>
    <property type="match status" value="1"/>
</dbReference>
<dbReference type="PROSITE" id="PS01063">
    <property type="entry name" value="SIGMA70_ECF"/>
    <property type="match status" value="1"/>
</dbReference>
<proteinExistence type="inferred from homology"/>
<dbReference type="InterPro" id="IPR007630">
    <property type="entry name" value="RNA_pol_sigma70_r4"/>
</dbReference>
<dbReference type="AlphaFoldDB" id="A0A329Y949"/>
<keyword evidence="2 6" id="KW-0805">Transcription regulation</keyword>
<organism evidence="9 10">
    <name type="scientific">Rhizobium tropici</name>
    <dbReference type="NCBI Taxonomy" id="398"/>
    <lineage>
        <taxon>Bacteria</taxon>
        <taxon>Pseudomonadati</taxon>
        <taxon>Pseudomonadota</taxon>
        <taxon>Alphaproteobacteria</taxon>
        <taxon>Hyphomicrobiales</taxon>
        <taxon>Rhizobiaceae</taxon>
        <taxon>Rhizobium/Agrobacterium group</taxon>
        <taxon>Rhizobium</taxon>
    </lineage>
</organism>
<dbReference type="NCBIfam" id="TIGR02937">
    <property type="entry name" value="sigma70-ECF"/>
    <property type="match status" value="1"/>
</dbReference>
<keyword evidence="5 6" id="KW-0804">Transcription</keyword>
<dbReference type="GO" id="GO:0006352">
    <property type="term" value="P:DNA-templated transcription initiation"/>
    <property type="evidence" value="ECO:0007669"/>
    <property type="project" value="InterPro"/>
</dbReference>
<reference evidence="9 10" key="1">
    <citation type="submission" date="2018-06" db="EMBL/GenBank/DDBJ databases">
        <title>Whole Genome Sequence of an efficient microsymbiont, Rhizobium tropici.</title>
        <authorList>
            <person name="Srinivasan R."/>
            <person name="Singh H.V."/>
            <person name="Srivastava R."/>
            <person name="Kumari B."/>
            <person name="Radhakrishna A."/>
        </authorList>
    </citation>
    <scope>NUCLEOTIDE SEQUENCE [LARGE SCALE GENOMIC DNA]</scope>
    <source>
        <strain evidence="9 10">IGFRI Rhizo-19</strain>
    </source>
</reference>
<evidence type="ECO:0000256" key="2">
    <source>
        <dbReference type="ARBA" id="ARBA00023015"/>
    </source>
</evidence>
<protein>
    <recommendedName>
        <fullName evidence="6">RNA polymerase sigma factor</fullName>
    </recommendedName>
</protein>
<evidence type="ECO:0000256" key="1">
    <source>
        <dbReference type="ARBA" id="ARBA00010641"/>
    </source>
</evidence>
<evidence type="ECO:0000256" key="5">
    <source>
        <dbReference type="ARBA" id="ARBA00023163"/>
    </source>
</evidence>
<sequence>MNVSAPPIDSRGKQNSIISFERRRAVTTLHEHDPLTREAVNQLVLAIATRQDRQAFAELFNFAAPRIKAFMMRSGSTAEIAEEIAQEAMLMVWRKATYFDPARASAMTWIFAIARNLRIDFQRKSKSSNQPSGDGTEVMQAAEPTPEEILFIRADEEKVRAALQALSSEQEEIIRLSFFRDCPHSEIARELELPLGTVKSRIRRALGKLRDMLEETL</sequence>
<name>A0A329Y949_RHITR</name>
<keyword evidence="3 6" id="KW-0731">Sigma factor</keyword>
<evidence type="ECO:0000256" key="3">
    <source>
        <dbReference type="ARBA" id="ARBA00023082"/>
    </source>
</evidence>
<dbReference type="Pfam" id="PF04542">
    <property type="entry name" value="Sigma70_r2"/>
    <property type="match status" value="1"/>
</dbReference>
<comment type="caution">
    <text evidence="9">The sequence shown here is derived from an EMBL/GenBank/DDBJ whole genome shotgun (WGS) entry which is preliminary data.</text>
</comment>
<dbReference type="Proteomes" id="UP000251205">
    <property type="component" value="Unassembled WGS sequence"/>
</dbReference>
<dbReference type="InterPro" id="IPR036388">
    <property type="entry name" value="WH-like_DNA-bd_sf"/>
</dbReference>
<evidence type="ECO:0000256" key="6">
    <source>
        <dbReference type="RuleBase" id="RU000716"/>
    </source>
</evidence>
<dbReference type="InterPro" id="IPR014284">
    <property type="entry name" value="RNA_pol_sigma-70_dom"/>
</dbReference>
<keyword evidence="4 6" id="KW-0238">DNA-binding</keyword>
<dbReference type="SUPFAM" id="SSF88659">
    <property type="entry name" value="Sigma3 and sigma4 domains of RNA polymerase sigma factors"/>
    <property type="match status" value="1"/>
</dbReference>
<accession>A0A329Y949</accession>
<evidence type="ECO:0000259" key="7">
    <source>
        <dbReference type="Pfam" id="PF04542"/>
    </source>
</evidence>
<dbReference type="InterPro" id="IPR000838">
    <property type="entry name" value="RNA_pol_sigma70_ECF_CS"/>
</dbReference>
<dbReference type="Pfam" id="PF04545">
    <property type="entry name" value="Sigma70_r4"/>
    <property type="match status" value="1"/>
</dbReference>
<dbReference type="OrthoDB" id="9784272at2"/>
<dbReference type="GO" id="GO:0003677">
    <property type="term" value="F:DNA binding"/>
    <property type="evidence" value="ECO:0007669"/>
    <property type="project" value="UniProtKB-KW"/>
</dbReference>
<dbReference type="Gene3D" id="1.10.1740.10">
    <property type="match status" value="1"/>
</dbReference>
<dbReference type="InterPro" id="IPR039425">
    <property type="entry name" value="RNA_pol_sigma-70-like"/>
</dbReference>
<dbReference type="RefSeq" id="WP_112342994.1">
    <property type="nucleotide sequence ID" value="NZ_QMKK01000042.1"/>
</dbReference>